<dbReference type="CDD" id="cd00082">
    <property type="entry name" value="HisKA"/>
    <property type="match status" value="1"/>
</dbReference>
<evidence type="ECO:0000313" key="17">
    <source>
        <dbReference type="EMBL" id="MBD0413690.1"/>
    </source>
</evidence>
<feature type="domain" description="Histidine kinase" evidence="14">
    <location>
        <begin position="256"/>
        <end position="476"/>
    </location>
</feature>
<sequence>MVQGSSLDNRKTEQRSSAVQKRQRVAAPPLAPELPKRRYDWLFAGLVALVFLVGISSFLGVHSLVTAALLAAMLGGIALLHRTLRERDRAADELSDAIMRSRLEIVTLADRMWEMQESEERFHGLIDALGDIDVHRDGKGRILYANGIIADLIGADPQEMKGKTLADFGVDVGLVPEAAFANGECLSSTDVAIHTPDGLRWFSWMELSVRDSETRRTSHRAIAREITARKRAETAMIRAREKAELANQAKSRFLAMVSHEVRTPMNGIMGMATLLADTPLTPEQRTYVGAVSTSASALLALIEDLLDYSKIEAGRFDPEPQPMSSRELAESVVELLASRAFGKNIGLGCYVSTDVPQIITADPGRVRQVLLNLIGNAIKFTETGGVLVSVTRAGMPGAETIRFAVADTGPGLREQDMERIFEEFEQADGTSTRLHGGAGLGLAISKRIIASLGGTIGVTSTLGKGSEFAFEIPALHPGGSSLMRGEILAGRRAVIVSANTVEAEAMARTLRDHAAEVKMAPTVAQALLMARDADVALVDTVIEGADGAVMKKMREAGFTGDAITLITPTDRGLLNEYRAVGYGNFLPRPVRGETLLRIVLMRQTEEFVAANAVRQSRLPEIRQRRESSALSILVAEDNEINAMLARATLVKAGHTVDVVGNGQAAVDVICSPDGHHYDVVLMDLHMPIMDGLDAITVIRRHEEEEGLEPMPILVLSADSQEKTRHSVIAHGASGFLTKPLDPATLADAVEQQARR</sequence>
<proteinExistence type="predicted"/>
<comment type="subunit">
    <text evidence="9">At low DSF concentrations, interacts with RpfF.</text>
</comment>
<dbReference type="FunFam" id="1.10.287.130:FF:000002">
    <property type="entry name" value="Two-component osmosensing histidine kinase"/>
    <property type="match status" value="1"/>
</dbReference>
<dbReference type="Proteomes" id="UP000643405">
    <property type="component" value="Unassembled WGS sequence"/>
</dbReference>
<dbReference type="CDD" id="cd16922">
    <property type="entry name" value="HATPase_EvgS-ArcB-TorS-like"/>
    <property type="match status" value="1"/>
</dbReference>
<gene>
    <name evidence="17" type="ORF">ICI42_03385</name>
</gene>
<dbReference type="FunFam" id="3.30.565.10:FF:000010">
    <property type="entry name" value="Sensor histidine kinase RcsC"/>
    <property type="match status" value="1"/>
</dbReference>
<dbReference type="SMART" id="SM00388">
    <property type="entry name" value="HisKA"/>
    <property type="match status" value="1"/>
</dbReference>
<name>A0A8J6PZ57_9HYPH</name>
<dbReference type="InterPro" id="IPR005467">
    <property type="entry name" value="His_kinase_dom"/>
</dbReference>
<keyword evidence="13" id="KW-0472">Membrane</keyword>
<dbReference type="PROSITE" id="PS50109">
    <property type="entry name" value="HIS_KIN"/>
    <property type="match status" value="1"/>
</dbReference>
<keyword evidence="5" id="KW-0547">Nucleotide-binding</keyword>
<dbReference type="Pfam" id="PF00512">
    <property type="entry name" value="HisKA"/>
    <property type="match status" value="1"/>
</dbReference>
<dbReference type="GO" id="GO:0000155">
    <property type="term" value="F:phosphorelay sensor kinase activity"/>
    <property type="evidence" value="ECO:0007669"/>
    <property type="project" value="InterPro"/>
</dbReference>
<reference evidence="17" key="1">
    <citation type="submission" date="2020-09" db="EMBL/GenBank/DDBJ databases">
        <title>Genome seq and assembly of Tianweitania sp.</title>
        <authorList>
            <person name="Chhetri G."/>
        </authorList>
    </citation>
    <scope>NUCLEOTIDE SEQUENCE</scope>
    <source>
        <strain evidence="17">Rool2</strain>
    </source>
</reference>
<organism evidence="17 18">
    <name type="scientific">Oryzicola mucosus</name>
    <dbReference type="NCBI Taxonomy" id="2767425"/>
    <lineage>
        <taxon>Bacteria</taxon>
        <taxon>Pseudomonadati</taxon>
        <taxon>Pseudomonadota</taxon>
        <taxon>Alphaproteobacteria</taxon>
        <taxon>Hyphomicrobiales</taxon>
        <taxon>Phyllobacteriaceae</taxon>
        <taxon>Oryzicola</taxon>
    </lineage>
</organism>
<protein>
    <recommendedName>
        <fullName evidence="10">Sensory/regulatory protein RpfC</fullName>
        <ecNumber evidence="2">2.7.13.3</ecNumber>
    </recommendedName>
</protein>
<dbReference type="CDD" id="cd00130">
    <property type="entry name" value="PAS"/>
    <property type="match status" value="1"/>
</dbReference>
<accession>A0A8J6PZ57</accession>
<dbReference type="PANTHER" id="PTHR45339:SF5">
    <property type="entry name" value="HISTIDINE KINASE"/>
    <property type="match status" value="1"/>
</dbReference>
<evidence type="ECO:0000256" key="11">
    <source>
        <dbReference type="PROSITE-ProRule" id="PRU00169"/>
    </source>
</evidence>
<evidence type="ECO:0000256" key="13">
    <source>
        <dbReference type="SAM" id="Phobius"/>
    </source>
</evidence>
<dbReference type="GO" id="GO:0005524">
    <property type="term" value="F:ATP binding"/>
    <property type="evidence" value="ECO:0007669"/>
    <property type="project" value="UniProtKB-KW"/>
</dbReference>
<dbReference type="Gene3D" id="3.30.450.20">
    <property type="entry name" value="PAS domain"/>
    <property type="match status" value="1"/>
</dbReference>
<dbReference type="InterPro" id="IPR000014">
    <property type="entry name" value="PAS"/>
</dbReference>
<dbReference type="SMART" id="SM00448">
    <property type="entry name" value="REC"/>
    <property type="match status" value="1"/>
</dbReference>
<dbReference type="CDD" id="cd17546">
    <property type="entry name" value="REC_hyHK_CKI1_RcsC-like"/>
    <property type="match status" value="1"/>
</dbReference>
<dbReference type="SUPFAM" id="SSF47384">
    <property type="entry name" value="Homodimeric domain of signal transducing histidine kinase"/>
    <property type="match status" value="1"/>
</dbReference>
<feature type="transmembrane region" description="Helical" evidence="13">
    <location>
        <begin position="41"/>
        <end position="58"/>
    </location>
</feature>
<keyword evidence="13" id="KW-0812">Transmembrane</keyword>
<keyword evidence="3 11" id="KW-0597">Phosphoprotein</keyword>
<dbReference type="InterPro" id="IPR011006">
    <property type="entry name" value="CheY-like_superfamily"/>
</dbReference>
<feature type="region of interest" description="Disordered" evidence="12">
    <location>
        <begin position="1"/>
        <end position="25"/>
    </location>
</feature>
<dbReference type="NCBIfam" id="TIGR00229">
    <property type="entry name" value="sensory_box"/>
    <property type="match status" value="1"/>
</dbReference>
<dbReference type="Pfam" id="PF02518">
    <property type="entry name" value="HATPase_c"/>
    <property type="match status" value="1"/>
</dbReference>
<dbReference type="PRINTS" id="PR00344">
    <property type="entry name" value="BCTRLSENSOR"/>
</dbReference>
<dbReference type="Gene3D" id="3.30.565.10">
    <property type="entry name" value="Histidine kinase-like ATPase, C-terminal domain"/>
    <property type="match status" value="1"/>
</dbReference>
<dbReference type="EMBL" id="JACVVX010000001">
    <property type="protein sequence ID" value="MBD0413690.1"/>
    <property type="molecule type" value="Genomic_DNA"/>
</dbReference>
<keyword evidence="13" id="KW-1133">Transmembrane helix</keyword>
<dbReference type="RefSeq" id="WP_188163105.1">
    <property type="nucleotide sequence ID" value="NZ_JACVVX010000001.1"/>
</dbReference>
<dbReference type="SMART" id="SM00387">
    <property type="entry name" value="HATPase_c"/>
    <property type="match status" value="1"/>
</dbReference>
<feature type="modified residue" description="4-aspartylphosphate" evidence="11">
    <location>
        <position position="683"/>
    </location>
</feature>
<evidence type="ECO:0000256" key="7">
    <source>
        <dbReference type="ARBA" id="ARBA00022840"/>
    </source>
</evidence>
<dbReference type="Pfam" id="PF08448">
    <property type="entry name" value="PAS_4"/>
    <property type="match status" value="1"/>
</dbReference>
<keyword evidence="4" id="KW-0808">Transferase</keyword>
<comment type="caution">
    <text evidence="17">The sequence shown here is derived from an EMBL/GenBank/DDBJ whole genome shotgun (WGS) entry which is preliminary data.</text>
</comment>
<dbReference type="Pfam" id="PF00072">
    <property type="entry name" value="Response_reg"/>
    <property type="match status" value="1"/>
</dbReference>
<keyword evidence="7" id="KW-0067">ATP-binding</keyword>
<keyword evidence="8" id="KW-0902">Two-component regulatory system</keyword>
<dbReference type="Gene3D" id="3.40.50.2300">
    <property type="match status" value="1"/>
</dbReference>
<evidence type="ECO:0000256" key="1">
    <source>
        <dbReference type="ARBA" id="ARBA00000085"/>
    </source>
</evidence>
<dbReference type="SUPFAM" id="SSF55874">
    <property type="entry name" value="ATPase domain of HSP90 chaperone/DNA topoisomerase II/histidine kinase"/>
    <property type="match status" value="1"/>
</dbReference>
<dbReference type="SUPFAM" id="SSF55785">
    <property type="entry name" value="PYP-like sensor domain (PAS domain)"/>
    <property type="match status" value="1"/>
</dbReference>
<evidence type="ECO:0000259" key="14">
    <source>
        <dbReference type="PROSITE" id="PS50109"/>
    </source>
</evidence>
<dbReference type="SUPFAM" id="SSF52172">
    <property type="entry name" value="CheY-like"/>
    <property type="match status" value="2"/>
</dbReference>
<dbReference type="InterPro" id="IPR035965">
    <property type="entry name" value="PAS-like_dom_sf"/>
</dbReference>
<evidence type="ECO:0000256" key="8">
    <source>
        <dbReference type="ARBA" id="ARBA00023012"/>
    </source>
</evidence>
<feature type="domain" description="PAS" evidence="16">
    <location>
        <begin position="118"/>
        <end position="165"/>
    </location>
</feature>
<keyword evidence="18" id="KW-1185">Reference proteome</keyword>
<evidence type="ECO:0000256" key="12">
    <source>
        <dbReference type="SAM" id="MobiDB-lite"/>
    </source>
</evidence>
<dbReference type="InterPro" id="IPR013656">
    <property type="entry name" value="PAS_4"/>
</dbReference>
<dbReference type="InterPro" id="IPR001789">
    <property type="entry name" value="Sig_transdc_resp-reg_receiver"/>
</dbReference>
<evidence type="ECO:0000256" key="3">
    <source>
        <dbReference type="ARBA" id="ARBA00022553"/>
    </source>
</evidence>
<evidence type="ECO:0000256" key="6">
    <source>
        <dbReference type="ARBA" id="ARBA00022777"/>
    </source>
</evidence>
<evidence type="ECO:0000259" key="15">
    <source>
        <dbReference type="PROSITE" id="PS50110"/>
    </source>
</evidence>
<evidence type="ECO:0000256" key="2">
    <source>
        <dbReference type="ARBA" id="ARBA00012438"/>
    </source>
</evidence>
<dbReference type="InterPro" id="IPR003594">
    <property type="entry name" value="HATPase_dom"/>
</dbReference>
<dbReference type="EC" id="2.7.13.3" evidence="2"/>
<evidence type="ECO:0000259" key="16">
    <source>
        <dbReference type="PROSITE" id="PS50112"/>
    </source>
</evidence>
<dbReference type="Gene3D" id="1.10.287.130">
    <property type="match status" value="1"/>
</dbReference>
<dbReference type="InterPro" id="IPR003661">
    <property type="entry name" value="HisK_dim/P_dom"/>
</dbReference>
<evidence type="ECO:0000256" key="4">
    <source>
        <dbReference type="ARBA" id="ARBA00022679"/>
    </source>
</evidence>
<evidence type="ECO:0000313" key="18">
    <source>
        <dbReference type="Proteomes" id="UP000643405"/>
    </source>
</evidence>
<dbReference type="PROSITE" id="PS50112">
    <property type="entry name" value="PAS"/>
    <property type="match status" value="1"/>
</dbReference>
<keyword evidence="6" id="KW-0418">Kinase</keyword>
<dbReference type="PROSITE" id="PS50110">
    <property type="entry name" value="RESPONSE_REGULATORY"/>
    <property type="match status" value="1"/>
</dbReference>
<feature type="domain" description="Response regulatory" evidence="15">
    <location>
        <begin position="631"/>
        <end position="753"/>
    </location>
</feature>
<evidence type="ECO:0000256" key="5">
    <source>
        <dbReference type="ARBA" id="ARBA00022741"/>
    </source>
</evidence>
<comment type="catalytic activity">
    <reaction evidence="1">
        <text>ATP + protein L-histidine = ADP + protein N-phospho-L-histidine.</text>
        <dbReference type="EC" id="2.7.13.3"/>
    </reaction>
</comment>
<dbReference type="InterPro" id="IPR036890">
    <property type="entry name" value="HATPase_C_sf"/>
</dbReference>
<evidence type="ECO:0000256" key="9">
    <source>
        <dbReference type="ARBA" id="ARBA00064003"/>
    </source>
</evidence>
<dbReference type="InterPro" id="IPR004358">
    <property type="entry name" value="Sig_transdc_His_kin-like_C"/>
</dbReference>
<dbReference type="AlphaFoldDB" id="A0A8J6PZ57"/>
<evidence type="ECO:0000256" key="10">
    <source>
        <dbReference type="ARBA" id="ARBA00068150"/>
    </source>
</evidence>
<dbReference type="PANTHER" id="PTHR45339">
    <property type="entry name" value="HYBRID SIGNAL TRANSDUCTION HISTIDINE KINASE J"/>
    <property type="match status" value="1"/>
</dbReference>
<dbReference type="InterPro" id="IPR036097">
    <property type="entry name" value="HisK_dim/P_sf"/>
</dbReference>